<feature type="region of interest" description="Disordered" evidence="1">
    <location>
        <begin position="1"/>
        <end position="96"/>
    </location>
</feature>
<dbReference type="SMART" id="SM00225">
    <property type="entry name" value="BTB"/>
    <property type="match status" value="1"/>
</dbReference>
<dbReference type="PROSITE" id="PS50097">
    <property type="entry name" value="BTB"/>
    <property type="match status" value="1"/>
</dbReference>
<feature type="domain" description="BTB" evidence="2">
    <location>
        <begin position="101"/>
        <end position="168"/>
    </location>
</feature>
<dbReference type="Gene3D" id="3.30.710.10">
    <property type="entry name" value="Potassium Channel Kv1.1, Chain A"/>
    <property type="match status" value="1"/>
</dbReference>
<comment type="caution">
    <text evidence="3">The sequence shown here is derived from an EMBL/GenBank/DDBJ whole genome shotgun (WGS) entry which is preliminary data.</text>
</comment>
<sequence length="405" mass="45628">MVKKSSGQGANPATPTVAKHSNASSSVSGDRKVSPHTNVPTIIPTGSSPNGGRATDTTSWGVDNVDDINRSKQSSRRKSNAQQPEPPSPTRTRHWLNFRTGDLQVIVAETHVFRLHQEIMIVHSRFFREHLQMDDDEAATAPSPEDIPVVSLRDISPDAFTDVLDLIYLRPGAEVRRPTSRQQVEQLLYTAHILGMPEITEFAMNSLASDFAYTPVSLYLLAGKLSLPSWQFKCIRELVYRTRPLSNEEAKALETLTTARVSRLREEFRARIFSRFEPVVDPEKYYQETHHQSGDDSDLVKWSSTAGRTTGIRSDLGKCQQAILEALKVVFNADGLRSDRERRLIREDVSVTMNLVEWLRLEKTGGVPVLCNGCKASVEKAARIYCRQDEMDERIERELSKTYEC</sequence>
<feature type="compositionally biased region" description="Polar residues" evidence="1">
    <location>
        <begin position="1"/>
        <end position="28"/>
    </location>
</feature>
<evidence type="ECO:0000259" key="2">
    <source>
        <dbReference type="PROSITE" id="PS50097"/>
    </source>
</evidence>
<evidence type="ECO:0000313" key="3">
    <source>
        <dbReference type="EMBL" id="KAB5590581.1"/>
    </source>
</evidence>
<proteinExistence type="predicted"/>
<evidence type="ECO:0000256" key="1">
    <source>
        <dbReference type="SAM" id="MobiDB-lite"/>
    </source>
</evidence>
<dbReference type="EMBL" id="SSOP01000159">
    <property type="protein sequence ID" value="KAB5590581.1"/>
    <property type="molecule type" value="Genomic_DNA"/>
</dbReference>
<accession>A0A5N5QGK2</accession>
<evidence type="ECO:0000313" key="4">
    <source>
        <dbReference type="Proteomes" id="UP000383932"/>
    </source>
</evidence>
<reference evidence="3 4" key="1">
    <citation type="journal article" date="2019" name="Fungal Biol. Biotechnol.">
        <title>Draft genome sequence of fastidious pathogen Ceratobasidium theobromae, which causes vascular-streak dieback in Theobroma cacao.</title>
        <authorList>
            <person name="Ali S.S."/>
            <person name="Asman A."/>
            <person name="Shao J."/>
            <person name="Firmansyah A.P."/>
            <person name="Susilo A.W."/>
            <person name="Rosmana A."/>
            <person name="McMahon P."/>
            <person name="Junaid M."/>
            <person name="Guest D."/>
            <person name="Kheng T.Y."/>
            <person name="Meinhardt L.W."/>
            <person name="Bailey B.A."/>
        </authorList>
    </citation>
    <scope>NUCLEOTIDE SEQUENCE [LARGE SCALE GENOMIC DNA]</scope>
    <source>
        <strain evidence="3 4">CT2</strain>
    </source>
</reference>
<dbReference type="AlphaFoldDB" id="A0A5N5QGK2"/>
<gene>
    <name evidence="3" type="ORF">CTheo_5976</name>
</gene>
<dbReference type="Pfam" id="PF00651">
    <property type="entry name" value="BTB"/>
    <property type="match status" value="1"/>
</dbReference>
<dbReference type="InterPro" id="IPR000210">
    <property type="entry name" value="BTB/POZ_dom"/>
</dbReference>
<dbReference type="InterPro" id="IPR011333">
    <property type="entry name" value="SKP1/BTB/POZ_sf"/>
</dbReference>
<name>A0A5N5QGK2_9AGAM</name>
<keyword evidence="4" id="KW-1185">Reference proteome</keyword>
<protein>
    <submittedName>
        <fullName evidence="3">BTB/POZ domain containing protein</fullName>
    </submittedName>
</protein>
<feature type="compositionally biased region" description="Polar residues" evidence="1">
    <location>
        <begin position="35"/>
        <end position="61"/>
    </location>
</feature>
<dbReference type="SUPFAM" id="SSF54695">
    <property type="entry name" value="POZ domain"/>
    <property type="match status" value="1"/>
</dbReference>
<dbReference type="OrthoDB" id="2593747at2759"/>
<organism evidence="3 4">
    <name type="scientific">Ceratobasidium theobromae</name>
    <dbReference type="NCBI Taxonomy" id="1582974"/>
    <lineage>
        <taxon>Eukaryota</taxon>
        <taxon>Fungi</taxon>
        <taxon>Dikarya</taxon>
        <taxon>Basidiomycota</taxon>
        <taxon>Agaricomycotina</taxon>
        <taxon>Agaricomycetes</taxon>
        <taxon>Cantharellales</taxon>
        <taxon>Ceratobasidiaceae</taxon>
        <taxon>Ceratobasidium</taxon>
    </lineage>
</organism>
<dbReference type="Proteomes" id="UP000383932">
    <property type="component" value="Unassembled WGS sequence"/>
</dbReference>
<dbReference type="CDD" id="cd18186">
    <property type="entry name" value="BTB_POZ_ZBTB_KLHL-like"/>
    <property type="match status" value="1"/>
</dbReference>